<proteinExistence type="inferred from homology"/>
<feature type="compositionally biased region" description="Low complexity" evidence="3">
    <location>
        <begin position="15"/>
        <end position="34"/>
    </location>
</feature>
<dbReference type="InterPro" id="IPR002138">
    <property type="entry name" value="Pept_C14_p10"/>
</dbReference>
<dbReference type="GO" id="GO:0043525">
    <property type="term" value="P:positive regulation of neuron apoptotic process"/>
    <property type="evidence" value="ECO:0007669"/>
    <property type="project" value="TreeGrafter"/>
</dbReference>
<sequence>MESKHADCGSETLFSDGFSQSTGSQGSSSPELSVSPPPPRQILFKPYNMNHKRRGRVIIFKHENFKPHLKVNSVSSTNCNTHELIENFKSLGFDPCDIKIDLSDTEIMGVLKGAAAEDHTDRDCIVVVVLTHGYRGYLYSKNSYYKPEKLWAPFEAHKCQSLADKPKLFFIQASQETDTYNPDFYEVMTDGNNSKYLPVQSDFLIAYSTTLGFMSRFLLETLNGLNGNNDLLTSLSIAESVQQNPTITHTLRGLVKFTNRNKLLESMTIISDSSELGEQQLKTKDYFSRETNPQAQLFRLDEENFDNIRDYINRFIALISTINANGEPLCDNLKRSALLCGLPKSLPAMKEFKDYIVRKYPSKAEYKLVLEELIAVSEKESSHADIHLPSISDPHESGCKRSTPLETKEQFHHTEDNSDDLTVDDPSFPQHGEDQKYKMEAMNNDPIGLALVIANKTFKIELGLEDRLCYEMDLFLIGETFTKLGFDLILCLDKNKKEIKTFLNDVCIKMNPNINCLAVIVSSHGSSNGMIYAKDGMYAVNDLFEPFRAANCSILAEKPKLFFLGPCRGFKHMKSIKVANDDVPYHSKMQTDMGGRTKSFSQSTKKKRKRGTPILDHELPWPDIEDHFLVLFSTVKDHVAFRDDKGSWFTKSLCKILNREREHNIQHILTSVNYESAFMATSDSAQISQVASKLRKILLFPLNVPKGSNTEWDGSEFCQAMET</sequence>
<dbReference type="AlphaFoldDB" id="A0A6J1T0X8"/>
<dbReference type="GO" id="GO:0006508">
    <property type="term" value="P:proteolysis"/>
    <property type="evidence" value="ECO:0007669"/>
    <property type="project" value="InterPro"/>
</dbReference>
<feature type="compositionally biased region" description="Basic and acidic residues" evidence="3">
    <location>
        <begin position="407"/>
        <end position="416"/>
    </location>
</feature>
<feature type="region of interest" description="Disordered" evidence="3">
    <location>
        <begin position="1"/>
        <end position="40"/>
    </location>
</feature>
<feature type="domain" description="Caspase family p20" evidence="5">
    <location>
        <begin position="53"/>
        <end position="178"/>
    </location>
</feature>
<evidence type="ECO:0000259" key="5">
    <source>
        <dbReference type="PROSITE" id="PS50208"/>
    </source>
</evidence>
<dbReference type="PROSITE" id="PS50208">
    <property type="entry name" value="CASPASE_P20"/>
    <property type="match status" value="2"/>
</dbReference>
<dbReference type="PRINTS" id="PR00376">
    <property type="entry name" value="IL1BCENZYME"/>
</dbReference>
<feature type="domain" description="Caspase family p20" evidence="5">
    <location>
        <begin position="446"/>
        <end position="571"/>
    </location>
</feature>
<evidence type="ECO:0000259" key="4">
    <source>
        <dbReference type="PROSITE" id="PS50207"/>
    </source>
</evidence>
<protein>
    <submittedName>
        <fullName evidence="7">Uncharacterized protein LOC113212611</fullName>
    </submittedName>
</protein>
<dbReference type="RefSeq" id="XP_026287189.1">
    <property type="nucleotide sequence ID" value="XM_026431404.2"/>
</dbReference>
<feature type="region of interest" description="Disordered" evidence="3">
    <location>
        <begin position="587"/>
        <end position="611"/>
    </location>
</feature>
<dbReference type="PANTHER" id="PTHR10454:SF232">
    <property type="entry name" value="AT03047P-RELATED"/>
    <property type="match status" value="1"/>
</dbReference>
<name>A0A6J1T0X8_FRAOC</name>
<dbReference type="InterPro" id="IPR015917">
    <property type="entry name" value="Pept_C14A"/>
</dbReference>
<dbReference type="GeneID" id="113212611"/>
<dbReference type="SUPFAM" id="SSF52129">
    <property type="entry name" value="Caspase-like"/>
    <property type="match status" value="2"/>
</dbReference>
<dbReference type="KEGG" id="foc:113212611"/>
<evidence type="ECO:0000256" key="2">
    <source>
        <dbReference type="RuleBase" id="RU003971"/>
    </source>
</evidence>
<dbReference type="GO" id="GO:0006915">
    <property type="term" value="P:apoptotic process"/>
    <property type="evidence" value="ECO:0007669"/>
    <property type="project" value="TreeGrafter"/>
</dbReference>
<dbReference type="InterPro" id="IPR001309">
    <property type="entry name" value="Pept_C14_p20"/>
</dbReference>
<evidence type="ECO:0000256" key="3">
    <source>
        <dbReference type="SAM" id="MobiDB-lite"/>
    </source>
</evidence>
<dbReference type="PANTHER" id="PTHR10454">
    <property type="entry name" value="CASPASE"/>
    <property type="match status" value="1"/>
</dbReference>
<dbReference type="InterPro" id="IPR029030">
    <property type="entry name" value="Caspase-like_dom_sf"/>
</dbReference>
<dbReference type="Pfam" id="PF00656">
    <property type="entry name" value="Peptidase_C14"/>
    <property type="match status" value="2"/>
</dbReference>
<dbReference type="InterPro" id="IPR002398">
    <property type="entry name" value="Pept_C14"/>
</dbReference>
<organism evidence="6 7">
    <name type="scientific">Frankliniella occidentalis</name>
    <name type="common">Western flower thrips</name>
    <name type="synonym">Euthrips occidentalis</name>
    <dbReference type="NCBI Taxonomy" id="133901"/>
    <lineage>
        <taxon>Eukaryota</taxon>
        <taxon>Metazoa</taxon>
        <taxon>Ecdysozoa</taxon>
        <taxon>Arthropoda</taxon>
        <taxon>Hexapoda</taxon>
        <taxon>Insecta</taxon>
        <taxon>Pterygota</taxon>
        <taxon>Neoptera</taxon>
        <taxon>Paraneoptera</taxon>
        <taxon>Thysanoptera</taxon>
        <taxon>Terebrantia</taxon>
        <taxon>Thripoidea</taxon>
        <taxon>Thripidae</taxon>
        <taxon>Frankliniella</taxon>
    </lineage>
</organism>
<dbReference type="PROSITE" id="PS50207">
    <property type="entry name" value="CASPASE_P10"/>
    <property type="match status" value="1"/>
</dbReference>
<evidence type="ECO:0000313" key="7">
    <source>
        <dbReference type="RefSeq" id="XP_026287189.1"/>
    </source>
</evidence>
<dbReference type="OrthoDB" id="6116485at2759"/>
<dbReference type="GO" id="GO:0004197">
    <property type="term" value="F:cysteine-type endopeptidase activity"/>
    <property type="evidence" value="ECO:0007669"/>
    <property type="project" value="InterPro"/>
</dbReference>
<comment type="similarity">
    <text evidence="1 2">Belongs to the peptidase C14A family.</text>
</comment>
<dbReference type="InterPro" id="IPR011600">
    <property type="entry name" value="Pept_C14_caspase"/>
</dbReference>
<reference evidence="7" key="1">
    <citation type="submission" date="2025-08" db="UniProtKB">
        <authorList>
            <consortium name="RefSeq"/>
        </authorList>
    </citation>
    <scope>IDENTIFICATION</scope>
    <source>
        <tissue evidence="7">Whole organism</tissue>
    </source>
</reference>
<dbReference type="Gene3D" id="3.40.50.1460">
    <property type="match status" value="2"/>
</dbReference>
<dbReference type="Proteomes" id="UP000504606">
    <property type="component" value="Unplaced"/>
</dbReference>
<keyword evidence="6" id="KW-1185">Reference proteome</keyword>
<dbReference type="PROSITE" id="PS01121">
    <property type="entry name" value="CASPASE_HIS"/>
    <property type="match status" value="1"/>
</dbReference>
<dbReference type="GO" id="GO:0005737">
    <property type="term" value="C:cytoplasm"/>
    <property type="evidence" value="ECO:0007669"/>
    <property type="project" value="TreeGrafter"/>
</dbReference>
<feature type="domain" description="Caspase family p10" evidence="4">
    <location>
        <begin position="624"/>
        <end position="701"/>
    </location>
</feature>
<dbReference type="SMART" id="SM00115">
    <property type="entry name" value="CASc"/>
    <property type="match status" value="2"/>
</dbReference>
<dbReference type="InterPro" id="IPR016129">
    <property type="entry name" value="Caspase_his_AS"/>
</dbReference>
<accession>A0A6J1T0X8</accession>
<gene>
    <name evidence="7" type="primary">LOC113212611</name>
</gene>
<evidence type="ECO:0000256" key="1">
    <source>
        <dbReference type="ARBA" id="ARBA00010134"/>
    </source>
</evidence>
<evidence type="ECO:0000313" key="6">
    <source>
        <dbReference type="Proteomes" id="UP000504606"/>
    </source>
</evidence>
<feature type="region of interest" description="Disordered" evidence="3">
    <location>
        <begin position="407"/>
        <end position="433"/>
    </location>
</feature>